<evidence type="ECO:0000313" key="1">
    <source>
        <dbReference type="EMBL" id="KEO87779.1"/>
    </source>
</evidence>
<dbReference type="AlphaFoldDB" id="A0A074M364"/>
<dbReference type="OrthoDB" id="7433337at2"/>
<sequence length="95" mass="9798">MRIIAIPATLALTCTLAACGPQSPEEVRLAGIAKCERQFGQMAPNPSQGNALCTCLVDSLAEQGLEITDMLGPNRAQVEGTTRSCAARAGISIPG</sequence>
<dbReference type="EMBL" id="JMIW01000010">
    <property type="protein sequence ID" value="KEO87779.1"/>
    <property type="molecule type" value="Genomic_DNA"/>
</dbReference>
<organism evidence="1 2">
    <name type="scientific">Erythrobacter longus</name>
    <dbReference type="NCBI Taxonomy" id="1044"/>
    <lineage>
        <taxon>Bacteria</taxon>
        <taxon>Pseudomonadati</taxon>
        <taxon>Pseudomonadota</taxon>
        <taxon>Alphaproteobacteria</taxon>
        <taxon>Sphingomonadales</taxon>
        <taxon>Erythrobacteraceae</taxon>
        <taxon>Erythrobacter/Porphyrobacter group</taxon>
        <taxon>Erythrobacter</taxon>
    </lineage>
</organism>
<dbReference type="Proteomes" id="UP000027647">
    <property type="component" value="Unassembled WGS sequence"/>
</dbReference>
<proteinExistence type="predicted"/>
<accession>A0A074M364</accession>
<evidence type="ECO:0008006" key="3">
    <source>
        <dbReference type="Google" id="ProtNLM"/>
    </source>
</evidence>
<protein>
    <recommendedName>
        <fullName evidence="3">Lipoprotein</fullName>
    </recommendedName>
</protein>
<evidence type="ECO:0000313" key="2">
    <source>
        <dbReference type="Proteomes" id="UP000027647"/>
    </source>
</evidence>
<dbReference type="PROSITE" id="PS51257">
    <property type="entry name" value="PROKAR_LIPOPROTEIN"/>
    <property type="match status" value="1"/>
</dbReference>
<gene>
    <name evidence="1" type="ORF">EH31_06380</name>
</gene>
<dbReference type="RefSeq" id="WP_034962406.1">
    <property type="nucleotide sequence ID" value="NZ_JMIW01000010.1"/>
</dbReference>
<name>A0A074M364_ERYLO</name>
<comment type="caution">
    <text evidence="1">The sequence shown here is derived from an EMBL/GenBank/DDBJ whole genome shotgun (WGS) entry which is preliminary data.</text>
</comment>
<reference evidence="1 2" key="1">
    <citation type="submission" date="2014-04" db="EMBL/GenBank/DDBJ databases">
        <title>A comprehensive comparison of genomes of Erythrobacter spp. strains.</title>
        <authorList>
            <person name="Zheng Q."/>
        </authorList>
    </citation>
    <scope>NUCLEOTIDE SEQUENCE [LARGE SCALE GENOMIC DNA]</scope>
    <source>
        <strain evidence="1 2">DSM 6997</strain>
    </source>
</reference>
<keyword evidence="2" id="KW-1185">Reference proteome</keyword>